<dbReference type="InterPro" id="IPR043538">
    <property type="entry name" value="XYLT"/>
</dbReference>
<keyword evidence="5" id="KW-0812">Transmembrane</keyword>
<evidence type="ECO:0000256" key="1">
    <source>
        <dbReference type="ARBA" id="ARBA00004323"/>
    </source>
</evidence>
<proteinExistence type="predicted"/>
<dbReference type="Pfam" id="PF02485">
    <property type="entry name" value="Branch"/>
    <property type="match status" value="1"/>
</dbReference>
<name>A0A3S1D658_9CYAN</name>
<comment type="subcellular location">
    <subcellularLocation>
        <location evidence="2">Endoplasmic reticulum membrane</location>
        <topology evidence="2">Single-pass type II membrane protein</topology>
    </subcellularLocation>
    <subcellularLocation>
        <location evidence="1">Golgi apparatus membrane</location>
        <topology evidence="1">Single-pass type II membrane protein</topology>
    </subcellularLocation>
</comment>
<reference evidence="15" key="1">
    <citation type="submission" date="2018-12" db="EMBL/GenBank/DDBJ databases">
        <authorList>
            <person name="Will S."/>
            <person name="Neumann-Schaal M."/>
            <person name="Henke P."/>
        </authorList>
    </citation>
    <scope>NUCLEOTIDE SEQUENCE</scope>
    <source>
        <strain evidence="15">PCC 7102</strain>
    </source>
</reference>
<dbReference type="Proteomes" id="UP000271624">
    <property type="component" value="Unassembled WGS sequence"/>
</dbReference>
<keyword evidence="4 15" id="KW-0808">Transferase</keyword>
<evidence type="ECO:0000313" key="16">
    <source>
        <dbReference type="Proteomes" id="UP000271624"/>
    </source>
</evidence>
<evidence type="ECO:0000256" key="2">
    <source>
        <dbReference type="ARBA" id="ARBA00004648"/>
    </source>
</evidence>
<keyword evidence="16" id="KW-1185">Reference proteome</keyword>
<dbReference type="GO" id="GO:0050650">
    <property type="term" value="P:chondroitin sulfate proteoglycan biosynthetic process"/>
    <property type="evidence" value="ECO:0007669"/>
    <property type="project" value="TreeGrafter"/>
</dbReference>
<sequence>MKICYLIQTHKNIEQIYRLVKVIKHSSPQSYIYIIHSPTKFKLTQEQFSEFNDIQITNIKTQLGDFSLTQGYFDCIEFLVKHNIDFDWLINLSGQDYPTQPLLKIEKFLQNTSYDAFAEYFDALSPQNPWQIGLGRQRYFYHYWRASQELTNWQKILIKPIKNLVNASPLKVKIETSYALAIGKELKHTPFHQKYICYGGSYFVTLSKKCVMYLYEVFSTNKYLIQHYKQTSQAEESLIQTILVNSDLFRILNNNHRYVDFKGSKYGHPRILTTQDYDALLNKEIHFARKFDIHQDTKILDLLDKLICR</sequence>
<dbReference type="AlphaFoldDB" id="A0A3S1D658"/>
<dbReference type="OrthoDB" id="7943907at2"/>
<accession>A0A3S1D658</accession>
<comment type="caution">
    <text evidence="15">The sequence shown here is derived from an EMBL/GenBank/DDBJ whole genome shotgun (WGS) entry which is preliminary data.</text>
</comment>
<dbReference type="PANTHER" id="PTHR46025:SF3">
    <property type="entry name" value="XYLOSYLTRANSFERASE OXT"/>
    <property type="match status" value="1"/>
</dbReference>
<evidence type="ECO:0000256" key="10">
    <source>
        <dbReference type="ARBA" id="ARBA00023034"/>
    </source>
</evidence>
<dbReference type="GO" id="GO:0046872">
    <property type="term" value="F:metal ion binding"/>
    <property type="evidence" value="ECO:0007669"/>
    <property type="project" value="UniProtKB-KW"/>
</dbReference>
<evidence type="ECO:0000256" key="12">
    <source>
        <dbReference type="ARBA" id="ARBA00023157"/>
    </source>
</evidence>
<evidence type="ECO:0000256" key="9">
    <source>
        <dbReference type="ARBA" id="ARBA00022989"/>
    </source>
</evidence>
<keyword evidence="9" id="KW-1133">Transmembrane helix</keyword>
<dbReference type="PANTHER" id="PTHR46025">
    <property type="entry name" value="XYLOSYLTRANSFERASE OXT"/>
    <property type="match status" value="1"/>
</dbReference>
<keyword evidence="13" id="KW-0325">Glycoprotein</keyword>
<evidence type="ECO:0000313" key="15">
    <source>
        <dbReference type="EMBL" id="RUT04243.1"/>
    </source>
</evidence>
<organism evidence="15 16">
    <name type="scientific">Dulcicalothrix desertica PCC 7102</name>
    <dbReference type="NCBI Taxonomy" id="232991"/>
    <lineage>
        <taxon>Bacteria</taxon>
        <taxon>Bacillati</taxon>
        <taxon>Cyanobacteriota</taxon>
        <taxon>Cyanophyceae</taxon>
        <taxon>Nostocales</taxon>
        <taxon>Calotrichaceae</taxon>
        <taxon>Dulcicalothrix</taxon>
    </lineage>
</organism>
<keyword evidence="6" id="KW-0479">Metal-binding</keyword>
<dbReference type="EMBL" id="RSCL01000011">
    <property type="protein sequence ID" value="RUT04243.1"/>
    <property type="molecule type" value="Genomic_DNA"/>
</dbReference>
<keyword evidence="7" id="KW-0256">Endoplasmic reticulum</keyword>
<evidence type="ECO:0000256" key="11">
    <source>
        <dbReference type="ARBA" id="ARBA00023136"/>
    </source>
</evidence>
<dbReference type="GO" id="GO:0016020">
    <property type="term" value="C:membrane"/>
    <property type="evidence" value="ECO:0007669"/>
    <property type="project" value="InterPro"/>
</dbReference>
<evidence type="ECO:0000256" key="6">
    <source>
        <dbReference type="ARBA" id="ARBA00022723"/>
    </source>
</evidence>
<dbReference type="RefSeq" id="WP_127082870.1">
    <property type="nucleotide sequence ID" value="NZ_RSCL01000011.1"/>
</dbReference>
<evidence type="ECO:0000256" key="14">
    <source>
        <dbReference type="ARBA" id="ARBA00042865"/>
    </source>
</evidence>
<evidence type="ECO:0000256" key="5">
    <source>
        <dbReference type="ARBA" id="ARBA00022692"/>
    </source>
</evidence>
<gene>
    <name evidence="15" type="ORF">DSM106972_044710</name>
</gene>
<reference evidence="15" key="2">
    <citation type="journal article" date="2019" name="Genome Biol. Evol.">
        <title>Day and night: Metabolic profiles and evolutionary relationships of six axenic non-marine cyanobacteria.</title>
        <authorList>
            <person name="Will S.E."/>
            <person name="Henke P."/>
            <person name="Boedeker C."/>
            <person name="Huang S."/>
            <person name="Brinkmann H."/>
            <person name="Rohde M."/>
            <person name="Jarek M."/>
            <person name="Friedl T."/>
            <person name="Seufert S."/>
            <person name="Schumacher M."/>
            <person name="Overmann J."/>
            <person name="Neumann-Schaal M."/>
            <person name="Petersen J."/>
        </authorList>
    </citation>
    <scope>NUCLEOTIDE SEQUENCE [LARGE SCALE GENOMIC DNA]</scope>
    <source>
        <strain evidence="15">PCC 7102</strain>
    </source>
</reference>
<dbReference type="GO" id="GO:0015012">
    <property type="term" value="P:heparan sulfate proteoglycan biosynthetic process"/>
    <property type="evidence" value="ECO:0007669"/>
    <property type="project" value="TreeGrafter"/>
</dbReference>
<dbReference type="GO" id="GO:0030158">
    <property type="term" value="F:protein xylosyltransferase activity"/>
    <property type="evidence" value="ECO:0007669"/>
    <property type="project" value="InterPro"/>
</dbReference>
<keyword evidence="8" id="KW-0735">Signal-anchor</keyword>
<protein>
    <recommendedName>
        <fullName evidence="14">Peptide O-xylosyltransferase</fullName>
    </recommendedName>
</protein>
<evidence type="ECO:0000256" key="4">
    <source>
        <dbReference type="ARBA" id="ARBA00022679"/>
    </source>
</evidence>
<evidence type="ECO:0000256" key="13">
    <source>
        <dbReference type="ARBA" id="ARBA00023180"/>
    </source>
</evidence>
<evidence type="ECO:0000256" key="8">
    <source>
        <dbReference type="ARBA" id="ARBA00022968"/>
    </source>
</evidence>
<keyword evidence="10" id="KW-0333">Golgi apparatus</keyword>
<dbReference type="InterPro" id="IPR003406">
    <property type="entry name" value="Glyco_trans_14"/>
</dbReference>
<keyword evidence="12" id="KW-1015">Disulfide bond</keyword>
<evidence type="ECO:0000256" key="3">
    <source>
        <dbReference type="ARBA" id="ARBA00022676"/>
    </source>
</evidence>
<evidence type="ECO:0000256" key="7">
    <source>
        <dbReference type="ARBA" id="ARBA00022824"/>
    </source>
</evidence>
<keyword evidence="11" id="KW-0472">Membrane</keyword>
<keyword evidence="3" id="KW-0328">Glycosyltransferase</keyword>